<dbReference type="PANTHER" id="PTHR40266:SF2">
    <property type="entry name" value="TOXIN HIGB-1"/>
    <property type="match status" value="1"/>
</dbReference>
<keyword evidence="2" id="KW-1185">Reference proteome</keyword>
<protein>
    <submittedName>
        <fullName evidence="1">Toxin HigB-1</fullName>
    </submittedName>
</protein>
<dbReference type="InterPro" id="IPR035093">
    <property type="entry name" value="RelE/ParE_toxin_dom_sf"/>
</dbReference>
<sequence>MQRMLYSQYDPVLPRLGKEDIFNGVNSRDANRACPKSHWRVAQRKLDQLDSVKRLDELRTPPGNRIEALRGDRAGQYSIRINDQFRVCFTWTDSGPRDVEVTDYH</sequence>
<dbReference type="SUPFAM" id="SSF143011">
    <property type="entry name" value="RelE-like"/>
    <property type="match status" value="1"/>
</dbReference>
<evidence type="ECO:0000313" key="2">
    <source>
        <dbReference type="Proteomes" id="UP000317909"/>
    </source>
</evidence>
<dbReference type="Pfam" id="PF05015">
    <property type="entry name" value="HigB-like_toxin"/>
    <property type="match status" value="1"/>
</dbReference>
<name>A0A517U0R9_9BACT</name>
<dbReference type="Proteomes" id="UP000317909">
    <property type="component" value="Chromosome"/>
</dbReference>
<dbReference type="Gene3D" id="3.30.2310.20">
    <property type="entry name" value="RelE-like"/>
    <property type="match status" value="1"/>
</dbReference>
<dbReference type="RefSeq" id="WP_315852426.1">
    <property type="nucleotide sequence ID" value="NZ_CP036339.1"/>
</dbReference>
<dbReference type="InterPro" id="IPR007711">
    <property type="entry name" value="HigB-1"/>
</dbReference>
<dbReference type="EMBL" id="CP036339">
    <property type="protein sequence ID" value="QDT74211.1"/>
    <property type="molecule type" value="Genomic_DNA"/>
</dbReference>
<proteinExistence type="predicted"/>
<dbReference type="AlphaFoldDB" id="A0A517U0R9"/>
<gene>
    <name evidence="1" type="primary">higB-1</name>
    <name evidence="1" type="ORF">I41_34060</name>
</gene>
<reference evidence="1 2" key="1">
    <citation type="submission" date="2019-02" db="EMBL/GenBank/DDBJ databases">
        <title>Deep-cultivation of Planctomycetes and their phenomic and genomic characterization uncovers novel biology.</title>
        <authorList>
            <person name="Wiegand S."/>
            <person name="Jogler M."/>
            <person name="Boedeker C."/>
            <person name="Pinto D."/>
            <person name="Vollmers J."/>
            <person name="Rivas-Marin E."/>
            <person name="Kohn T."/>
            <person name="Peeters S.H."/>
            <person name="Heuer A."/>
            <person name="Rast P."/>
            <person name="Oberbeckmann S."/>
            <person name="Bunk B."/>
            <person name="Jeske O."/>
            <person name="Meyerdierks A."/>
            <person name="Storesund J.E."/>
            <person name="Kallscheuer N."/>
            <person name="Luecker S."/>
            <person name="Lage O.M."/>
            <person name="Pohl T."/>
            <person name="Merkel B.J."/>
            <person name="Hornburger P."/>
            <person name="Mueller R.-W."/>
            <person name="Bruemmer F."/>
            <person name="Labrenz M."/>
            <person name="Spormann A.M."/>
            <person name="Op den Camp H."/>
            <person name="Overmann J."/>
            <person name="Amann R."/>
            <person name="Jetten M.S.M."/>
            <person name="Mascher T."/>
            <person name="Medema M.H."/>
            <person name="Devos D.P."/>
            <person name="Kaster A.-K."/>
            <person name="Ovreas L."/>
            <person name="Rohde M."/>
            <person name="Galperin M.Y."/>
            <person name="Jogler C."/>
        </authorList>
    </citation>
    <scope>NUCLEOTIDE SEQUENCE [LARGE SCALE GENOMIC DNA]</scope>
    <source>
        <strain evidence="1 2">I41</strain>
    </source>
</reference>
<dbReference type="PANTHER" id="PTHR40266">
    <property type="entry name" value="TOXIN HIGB-1"/>
    <property type="match status" value="1"/>
</dbReference>
<accession>A0A517U0R9</accession>
<organism evidence="1 2">
    <name type="scientific">Lacipirellula limnantheis</name>
    <dbReference type="NCBI Taxonomy" id="2528024"/>
    <lineage>
        <taxon>Bacteria</taxon>
        <taxon>Pseudomonadati</taxon>
        <taxon>Planctomycetota</taxon>
        <taxon>Planctomycetia</taxon>
        <taxon>Pirellulales</taxon>
        <taxon>Lacipirellulaceae</taxon>
        <taxon>Lacipirellula</taxon>
    </lineage>
</organism>
<dbReference type="KEGG" id="llh:I41_34060"/>
<evidence type="ECO:0000313" key="1">
    <source>
        <dbReference type="EMBL" id="QDT74211.1"/>
    </source>
</evidence>